<dbReference type="Proteomes" id="UP000009168">
    <property type="component" value="Unassembled WGS sequence"/>
</dbReference>
<dbReference type="EMBL" id="GG662749">
    <property type="protein sequence ID" value="EAR92490.2"/>
    <property type="molecule type" value="Genomic_DNA"/>
</dbReference>
<evidence type="ECO:0000313" key="2">
    <source>
        <dbReference type="EMBL" id="EAR92490.2"/>
    </source>
</evidence>
<dbReference type="RefSeq" id="XP_001012735.2">
    <property type="nucleotide sequence ID" value="XM_001012735.2"/>
</dbReference>
<protein>
    <submittedName>
        <fullName evidence="2">Uncharacterized protein</fullName>
    </submittedName>
</protein>
<feature type="compositionally biased region" description="Low complexity" evidence="1">
    <location>
        <begin position="26"/>
        <end position="38"/>
    </location>
</feature>
<evidence type="ECO:0000313" key="3">
    <source>
        <dbReference type="Proteomes" id="UP000009168"/>
    </source>
</evidence>
<dbReference type="HOGENOM" id="CLU_236501_0_0_1"/>
<accession>Q236L0</accession>
<dbReference type="KEGG" id="tet:TTHERM_00086870"/>
<dbReference type="GeneID" id="7827622"/>
<dbReference type="InParanoid" id="Q236L0"/>
<keyword evidence="3" id="KW-1185">Reference proteome</keyword>
<proteinExistence type="predicted"/>
<feature type="region of interest" description="Disordered" evidence="1">
    <location>
        <begin position="929"/>
        <end position="949"/>
    </location>
</feature>
<sequence length="1727" mass="202035">MQQNNQYQAQNNSITSLSELGNPRHQQSSQQSLLNNQNVNRNKIYRSISSINVDNIRRNVIQVKYNQNIKFVVQPQRQRERSYTEMHSYVKIPQLRQKVYLPESGCKSLTFIRGDSAQNCRDSSQNCRYSAQNCRDSTQNCRDCQSQKDINFNQRQQFAAKFQEKQIDLVNIYGQNNNGLPQNSQYVSKQNFLYQKPINQPYIKPEHQLQQNAYKDLRANLSSQRSQKYEQLSSASNQNLYSARTQPSNNIEFMSNYNNNLNQSTHYNIQKRTSSVEKLPSIHQTQSSSPKKTKATFYDEYDDFNNHAKSSSSQGSRQVLKDLKEQKQLTDAEKVVEKQKRRIKMFKTASLVVTKPAYVVDQYTTVTGGQDDAKIDQGSPQFSKFDYDSVQSQNIPASPDLQTRLPMINDNQFSLSPIQPINNAKIVQNTAVQADFQTYAKIDDQKQNGEDGKNDQSNLENAKQQNQFDKKGQKKDQQHYISPEYQILEKEEYEHLNDDKSKENLDINSQGSPSKKKIQLNSKISNLQGVSALSKIVQDRDSFISKAQKHKYIDPLEDVNLELSPDGVFSNLTLTQDKEIINARAYYKKTGKGYDLQLKRISSLDNVFPEKDVKRIIDIKINHDINEQYLDFRGESIIRVARLDEYEMEKQFNSIVLERETKGKGQFLPRNAYIYRHFIIEQFDRFYFLQDQIGSYVVQKEALSEHQFKSMMLNLLDIILSKKITKISHDNVVFCVADQKFYCMDRLYNQVPMDETTEQNDPYQRYQNQQSEIQDGATEQKNYQILQDLIDLIIQIKFQTFSRNQIRQQQQIQSIKSPFVTYLIKEFQTAKSQQEYILQQQRMGNSQAKEINVFTQLENIRKNIFKHHLEAHDVIKRDGDIFSYHILMKPRRFREFIDMLYYGSDIYVDQNILANDSEVDDIYQRDSLGVEEKSKGSDSPNHSQSSFSQYDSSIKSASNLKDAIKKTQKKSLQEILFDQARSKRDNIKIIEYGNNIFPKRQITKSNLDRLYAYIEAKLEQKDYNDINFYMSKFVQICSEENPSSQKYARIQLQLAQFNFVTDTSLSATILICIYVEKKFQNLEKFDLEKSFEYNKLMSELSEKTKIEDFEITFLKDNCNLLQNSENIELYSQSLHKVGKWYLHQDKLEASLIYLYESIKVSQDDKFKQYCTKIIQNVETSLKKFKLLSSSQNLQKNTKEAYDFYSKKNIGEVQTRLENISKELGDVYHLKERKVIDIFYLTAKEQIKYDETASKGGNNFDLFQGYANSSGIYSQEELNNCSIEIQGIYGDLYVKEKRYLEALLEYFSKLTHINNNTHDEYESTLWKIAQIIFELNYGEYLYSILNCMNSNTKIYKAIEVLHLLSKSIVIFNEVESNQYSSASTHYNSTYLLNKALVQIEQAKQIGQNNSLVKLKVQLKILDVEYQIIQKLGDPQVIQQRIENVKQRFEQKMTNEEQFLLFQEYINIYLIDSSPVFDVNFFSKCEKAAEMAIKYQFYSHGIKDIEICLNLKVELSVNDISNEVKSVLQILEKITDEDQINKCLDIISNKLDNIEDDNQLLQFILKFIELSNQKEKVVNLVAQNFNFIYKMYKESFDQQIIDILCKKTHLYGQQQANSECLALNAQILELLQLNELQNSNLICKINLFSIKLSYLENKSEQEILNLCESFFGHLVNLSKQPKLKQNAFAQIKQLINQIISEKVNIFKSYFKNYLQQNKITNTYLLELTK</sequence>
<feature type="region of interest" description="Disordered" evidence="1">
    <location>
        <begin position="17"/>
        <end position="38"/>
    </location>
</feature>
<feature type="compositionally biased region" description="Polar residues" evidence="1">
    <location>
        <begin position="506"/>
        <end position="518"/>
    </location>
</feature>
<gene>
    <name evidence="2" type="ORF">TTHERM_00086870</name>
</gene>
<reference evidence="3" key="1">
    <citation type="journal article" date="2006" name="PLoS Biol.">
        <title>Macronuclear genome sequence of the ciliate Tetrahymena thermophila, a model eukaryote.</title>
        <authorList>
            <person name="Eisen J.A."/>
            <person name="Coyne R.S."/>
            <person name="Wu M."/>
            <person name="Wu D."/>
            <person name="Thiagarajan M."/>
            <person name="Wortman J.R."/>
            <person name="Badger J.H."/>
            <person name="Ren Q."/>
            <person name="Amedeo P."/>
            <person name="Jones K.M."/>
            <person name="Tallon L.J."/>
            <person name="Delcher A.L."/>
            <person name="Salzberg S.L."/>
            <person name="Silva J.C."/>
            <person name="Haas B.J."/>
            <person name="Majoros W.H."/>
            <person name="Farzad M."/>
            <person name="Carlton J.M."/>
            <person name="Smith R.K. Jr."/>
            <person name="Garg J."/>
            <person name="Pearlman R.E."/>
            <person name="Karrer K.M."/>
            <person name="Sun L."/>
            <person name="Manning G."/>
            <person name="Elde N.C."/>
            <person name="Turkewitz A.P."/>
            <person name="Asai D.J."/>
            <person name="Wilkes D.E."/>
            <person name="Wang Y."/>
            <person name="Cai H."/>
            <person name="Collins K."/>
            <person name="Stewart B.A."/>
            <person name="Lee S.R."/>
            <person name="Wilamowska K."/>
            <person name="Weinberg Z."/>
            <person name="Ruzzo W.L."/>
            <person name="Wloga D."/>
            <person name="Gaertig J."/>
            <person name="Frankel J."/>
            <person name="Tsao C.-C."/>
            <person name="Gorovsky M.A."/>
            <person name="Keeling P.J."/>
            <person name="Waller R.F."/>
            <person name="Patron N.J."/>
            <person name="Cherry J.M."/>
            <person name="Stover N.A."/>
            <person name="Krieger C.J."/>
            <person name="del Toro C."/>
            <person name="Ryder H.F."/>
            <person name="Williamson S.C."/>
            <person name="Barbeau R.A."/>
            <person name="Hamilton E.P."/>
            <person name="Orias E."/>
        </authorList>
    </citation>
    <scope>NUCLEOTIDE SEQUENCE [LARGE SCALE GENOMIC DNA]</scope>
    <source>
        <strain evidence="3">SB210</strain>
    </source>
</reference>
<evidence type="ECO:0000256" key="1">
    <source>
        <dbReference type="SAM" id="MobiDB-lite"/>
    </source>
</evidence>
<organism evidence="2 3">
    <name type="scientific">Tetrahymena thermophila (strain SB210)</name>
    <dbReference type="NCBI Taxonomy" id="312017"/>
    <lineage>
        <taxon>Eukaryota</taxon>
        <taxon>Sar</taxon>
        <taxon>Alveolata</taxon>
        <taxon>Ciliophora</taxon>
        <taxon>Intramacronucleata</taxon>
        <taxon>Oligohymenophorea</taxon>
        <taxon>Hymenostomatida</taxon>
        <taxon>Tetrahymenina</taxon>
        <taxon>Tetrahymenidae</taxon>
        <taxon>Tetrahymena</taxon>
    </lineage>
</organism>
<name>Q236L0_TETTS</name>
<feature type="region of interest" description="Disordered" evidence="1">
    <location>
        <begin position="497"/>
        <end position="518"/>
    </location>
</feature>